<organism evidence="3 4">
    <name type="scientific">Ananas comosus</name>
    <name type="common">Pineapple</name>
    <name type="synonym">Ananas ananas</name>
    <dbReference type="NCBI Taxonomy" id="4615"/>
    <lineage>
        <taxon>Eukaryota</taxon>
        <taxon>Viridiplantae</taxon>
        <taxon>Streptophyta</taxon>
        <taxon>Embryophyta</taxon>
        <taxon>Tracheophyta</taxon>
        <taxon>Spermatophyta</taxon>
        <taxon>Magnoliopsida</taxon>
        <taxon>Liliopsida</taxon>
        <taxon>Poales</taxon>
        <taxon>Bromeliaceae</taxon>
        <taxon>Bromelioideae</taxon>
        <taxon>Ananas</taxon>
    </lineage>
</organism>
<dbReference type="PANTHER" id="PTHR35297:SF2">
    <property type="entry name" value="PROTEIN, PUTATIVE-RELATED"/>
    <property type="match status" value="1"/>
</dbReference>
<feature type="transmembrane region" description="Helical" evidence="2">
    <location>
        <begin position="50"/>
        <end position="68"/>
    </location>
</feature>
<reference evidence="3 4" key="1">
    <citation type="journal article" date="2016" name="DNA Res.">
        <title>The draft genome of MD-2 pineapple using hybrid error correction of long reads.</title>
        <authorList>
            <person name="Redwan R.M."/>
            <person name="Saidin A."/>
            <person name="Kumar S.V."/>
        </authorList>
    </citation>
    <scope>NUCLEOTIDE SEQUENCE [LARGE SCALE GENOMIC DNA]</scope>
    <source>
        <strain evidence="4">cv. MD2</strain>
        <tissue evidence="3">Leaf</tissue>
    </source>
</reference>
<dbReference type="Proteomes" id="UP000515123">
    <property type="component" value="Linkage group 8"/>
</dbReference>
<name>A0A199UJM0_ANACO</name>
<dbReference type="GeneID" id="109714586"/>
<proteinExistence type="predicted"/>
<dbReference type="RefSeq" id="XP_020094874.1">
    <property type="nucleotide sequence ID" value="XM_020239285.1"/>
</dbReference>
<keyword evidence="2" id="KW-0812">Transmembrane</keyword>
<dbReference type="AlphaFoldDB" id="A0A199UJM0"/>
<evidence type="ECO:0000256" key="1">
    <source>
        <dbReference type="SAM" id="MobiDB-lite"/>
    </source>
</evidence>
<evidence type="ECO:0000313" key="4">
    <source>
        <dbReference type="Proteomes" id="UP000092600"/>
    </source>
</evidence>
<gene>
    <name evidence="6" type="primary">LOC109714586</name>
    <name evidence="3" type="ORF">ACMD2_14429</name>
</gene>
<dbReference type="OrthoDB" id="783427at2759"/>
<evidence type="ECO:0000256" key="2">
    <source>
        <dbReference type="SAM" id="Phobius"/>
    </source>
</evidence>
<protein>
    <submittedName>
        <fullName evidence="6">Uncharacterized protein LOC109714586</fullName>
    </submittedName>
</protein>
<feature type="region of interest" description="Disordered" evidence="1">
    <location>
        <begin position="1"/>
        <end position="24"/>
    </location>
</feature>
<dbReference type="EMBL" id="LSRQ01007309">
    <property type="protein sequence ID" value="OAY65087.1"/>
    <property type="molecule type" value="Genomic_DNA"/>
</dbReference>
<reference evidence="6" key="2">
    <citation type="submission" date="2025-04" db="UniProtKB">
        <authorList>
            <consortium name="RefSeq"/>
        </authorList>
    </citation>
    <scope>IDENTIFICATION</scope>
    <source>
        <tissue evidence="6">Leaf</tissue>
    </source>
</reference>
<evidence type="ECO:0000313" key="5">
    <source>
        <dbReference type="Proteomes" id="UP000515123"/>
    </source>
</evidence>
<dbReference type="Proteomes" id="UP000092600">
    <property type="component" value="Unassembled WGS sequence"/>
</dbReference>
<keyword evidence="2" id="KW-1133">Transmembrane helix</keyword>
<sequence>MQRQSIGSPSSKLQINGGGGAASSSSAAAAAEEVKVEKAIRWSSRAERSIHLIPLLTLLCFLVLYLLSHDLSPSEISTAEIGRGDDVAAAMRSQRGLKAVGRVLHRKLGLL</sequence>
<evidence type="ECO:0000313" key="6">
    <source>
        <dbReference type="RefSeq" id="XP_020094874.1"/>
    </source>
</evidence>
<keyword evidence="5" id="KW-1185">Reference proteome</keyword>
<dbReference type="PANTHER" id="PTHR35297">
    <property type="entry name" value="PROTEIN, PUTATIVE-RELATED"/>
    <property type="match status" value="1"/>
</dbReference>
<keyword evidence="2" id="KW-0472">Membrane</keyword>
<evidence type="ECO:0000313" key="3">
    <source>
        <dbReference type="EMBL" id="OAY65087.1"/>
    </source>
</evidence>
<accession>A0A199UJM0</accession>
<feature type="compositionally biased region" description="Polar residues" evidence="1">
    <location>
        <begin position="1"/>
        <end position="14"/>
    </location>
</feature>